<dbReference type="OrthoDB" id="9770681at2"/>
<gene>
    <name evidence="9" type="ORF">RR42_s3266</name>
</gene>
<dbReference type="Gene3D" id="1.10.540.10">
    <property type="entry name" value="Acyl-CoA dehydrogenase/oxidase, N-terminal domain"/>
    <property type="match status" value="1"/>
</dbReference>
<dbReference type="EC" id="1.3.8.8" evidence="9"/>
<evidence type="ECO:0000259" key="6">
    <source>
        <dbReference type="Pfam" id="PF00441"/>
    </source>
</evidence>
<dbReference type="Gene3D" id="1.20.140.10">
    <property type="entry name" value="Butyryl-CoA Dehydrogenase, subunit A, domain 3"/>
    <property type="match status" value="1"/>
</dbReference>
<dbReference type="InterPro" id="IPR036250">
    <property type="entry name" value="AcylCo_DH-like_C"/>
</dbReference>
<proteinExistence type="inferred from homology"/>
<comment type="similarity">
    <text evidence="2">Belongs to the acyl-CoA dehydrogenase family.</text>
</comment>
<keyword evidence="3" id="KW-0285">Flavoprotein</keyword>
<evidence type="ECO:0000256" key="4">
    <source>
        <dbReference type="ARBA" id="ARBA00022827"/>
    </source>
</evidence>
<evidence type="ECO:0000256" key="3">
    <source>
        <dbReference type="ARBA" id="ARBA00022630"/>
    </source>
</evidence>
<comment type="cofactor">
    <cofactor evidence="1">
        <name>FAD</name>
        <dbReference type="ChEBI" id="CHEBI:57692"/>
    </cofactor>
</comment>
<evidence type="ECO:0000259" key="7">
    <source>
        <dbReference type="Pfam" id="PF02770"/>
    </source>
</evidence>
<feature type="domain" description="Acyl-CoA dehydrogenase/oxidase N-terminal" evidence="8">
    <location>
        <begin position="7"/>
        <end position="121"/>
    </location>
</feature>
<organism evidence="9 10">
    <name type="scientific">Cupriavidus basilensis</name>
    <dbReference type="NCBI Taxonomy" id="68895"/>
    <lineage>
        <taxon>Bacteria</taxon>
        <taxon>Pseudomonadati</taxon>
        <taxon>Pseudomonadota</taxon>
        <taxon>Betaproteobacteria</taxon>
        <taxon>Burkholderiales</taxon>
        <taxon>Burkholderiaceae</taxon>
        <taxon>Cupriavidus</taxon>
    </lineage>
</organism>
<name>A0A0C4YG70_9BURK</name>
<dbReference type="PANTHER" id="PTHR43292">
    <property type="entry name" value="ACYL-COA DEHYDROGENASE"/>
    <property type="match status" value="1"/>
</dbReference>
<evidence type="ECO:0000256" key="5">
    <source>
        <dbReference type="ARBA" id="ARBA00023002"/>
    </source>
</evidence>
<dbReference type="GO" id="GO:0050660">
    <property type="term" value="F:flavin adenine dinucleotide binding"/>
    <property type="evidence" value="ECO:0007669"/>
    <property type="project" value="InterPro"/>
</dbReference>
<dbReference type="Gene3D" id="2.40.110.10">
    <property type="entry name" value="Butyryl-CoA Dehydrogenase, subunit A, domain 2"/>
    <property type="match status" value="1"/>
</dbReference>
<dbReference type="InterPro" id="IPR013786">
    <property type="entry name" value="AcylCoA_DH/ox_N"/>
</dbReference>
<evidence type="ECO:0000259" key="8">
    <source>
        <dbReference type="Pfam" id="PF02771"/>
    </source>
</evidence>
<dbReference type="STRING" id="68895.RR42_s3266"/>
<reference evidence="9 10" key="1">
    <citation type="journal article" date="2015" name="Genome Announc.">
        <title>Complete Genome Sequence of Cupriavidus basilensis 4G11, Isolated from the Oak Ridge Field Research Center Site.</title>
        <authorList>
            <person name="Ray J."/>
            <person name="Waters R.J."/>
            <person name="Skerker J.M."/>
            <person name="Kuehl J.V."/>
            <person name="Price M.N."/>
            <person name="Huang J."/>
            <person name="Chakraborty R."/>
            <person name="Arkin A.P."/>
            <person name="Deutschbauer A."/>
        </authorList>
    </citation>
    <scope>NUCLEOTIDE SEQUENCE [LARGE SCALE GENOMIC DNA]</scope>
    <source>
        <strain evidence="9">4G11</strain>
    </source>
</reference>
<dbReference type="AlphaFoldDB" id="A0A0C4YG70"/>
<dbReference type="EMBL" id="CP010537">
    <property type="protein sequence ID" value="AJG24842.1"/>
    <property type="molecule type" value="Genomic_DNA"/>
</dbReference>
<evidence type="ECO:0000313" key="9">
    <source>
        <dbReference type="EMBL" id="AJG24842.1"/>
    </source>
</evidence>
<dbReference type="InterPro" id="IPR009075">
    <property type="entry name" value="AcylCo_DH/oxidase_C"/>
</dbReference>
<dbReference type="RefSeq" id="WP_043357187.1">
    <property type="nucleotide sequence ID" value="NZ_CP010537.1"/>
</dbReference>
<evidence type="ECO:0000256" key="1">
    <source>
        <dbReference type="ARBA" id="ARBA00001974"/>
    </source>
</evidence>
<dbReference type="GO" id="GO:0005886">
    <property type="term" value="C:plasma membrane"/>
    <property type="evidence" value="ECO:0007669"/>
    <property type="project" value="TreeGrafter"/>
</dbReference>
<dbReference type="InterPro" id="IPR009100">
    <property type="entry name" value="AcylCoA_DH/oxidase_NM_dom_sf"/>
</dbReference>
<dbReference type="InterPro" id="IPR052161">
    <property type="entry name" value="Mycobact_Acyl-CoA_DH"/>
</dbReference>
<feature type="domain" description="Acyl-CoA oxidase/dehydrogenase middle" evidence="7">
    <location>
        <begin position="127"/>
        <end position="213"/>
    </location>
</feature>
<dbReference type="InterPro" id="IPR037069">
    <property type="entry name" value="AcylCoA_DH/ox_N_sf"/>
</dbReference>
<dbReference type="InterPro" id="IPR046373">
    <property type="entry name" value="Acyl-CoA_Oxase/DH_mid-dom_sf"/>
</dbReference>
<dbReference type="Pfam" id="PF02770">
    <property type="entry name" value="Acyl-CoA_dh_M"/>
    <property type="match status" value="1"/>
</dbReference>
<sequence>MNLDFSPQELQFRDEVRAWIKEAFDPGLKALMARTKNGYLDKEGQVRWQKKLFERGWAAPNWPEEYGGPGWSPAQRYLFQAETAAAGCPTVSPMGLKMVAPVIMKYGTPAQKARFLPPILRSDIWWCQGYSEPNSGSDLASLQMRAERGNDAHGEHYILNGSKIWTTHAQWADWMFCLVRTSRDARRQDGISFVLVDMRTPGITVAPLPTLDGPVEGQQEVNQVFFEDVRVPVENRIGEEGLGWTYAKYLLEFERGGSYGPMLRQQLAKVARIAEKEPGEDGARLLDDPGFRRKLAELHMRAAALEASELRLFSNVSSGTSIGAASSMLKLVGTETIQAISELAVEAAGPYALPFVQDGWGELQGRATGPKVGPDYAAPLAPRYFNYRKASIYAGSNEIQRNIIAKLVLGL</sequence>
<dbReference type="KEGG" id="cbw:RR42_s3266"/>
<dbReference type="Pfam" id="PF00441">
    <property type="entry name" value="Acyl-CoA_dh_1"/>
    <property type="match status" value="1"/>
</dbReference>
<dbReference type="SUPFAM" id="SSF56645">
    <property type="entry name" value="Acyl-CoA dehydrogenase NM domain-like"/>
    <property type="match status" value="1"/>
</dbReference>
<dbReference type="SUPFAM" id="SSF47203">
    <property type="entry name" value="Acyl-CoA dehydrogenase C-terminal domain-like"/>
    <property type="match status" value="1"/>
</dbReference>
<evidence type="ECO:0000256" key="2">
    <source>
        <dbReference type="ARBA" id="ARBA00009347"/>
    </source>
</evidence>
<dbReference type="GO" id="GO:0004466">
    <property type="term" value="F:long-chain fatty acyl-CoA dehydrogenase activity"/>
    <property type="evidence" value="ECO:0007669"/>
    <property type="project" value="UniProtKB-EC"/>
</dbReference>
<dbReference type="Pfam" id="PF02771">
    <property type="entry name" value="Acyl-CoA_dh_N"/>
    <property type="match status" value="1"/>
</dbReference>
<accession>A0A0C4YG70</accession>
<keyword evidence="5 9" id="KW-0560">Oxidoreductase</keyword>
<keyword evidence="4" id="KW-0274">FAD</keyword>
<dbReference type="Proteomes" id="UP000031843">
    <property type="component" value="Chromosome secondary"/>
</dbReference>
<feature type="domain" description="Acyl-CoA dehydrogenase/oxidase C-terminal" evidence="6">
    <location>
        <begin position="243"/>
        <end position="407"/>
    </location>
</feature>
<keyword evidence="10" id="KW-1185">Reference proteome</keyword>
<dbReference type="PANTHER" id="PTHR43292:SF3">
    <property type="entry name" value="ACYL-COA DEHYDROGENASE FADE29"/>
    <property type="match status" value="1"/>
</dbReference>
<protein>
    <submittedName>
        <fullName evidence="9">Acyl-CoA dehydrogenase, long-chain specific, mitochondrial</fullName>
        <ecNumber evidence="9">1.3.8.8</ecNumber>
    </submittedName>
</protein>
<dbReference type="InterPro" id="IPR006091">
    <property type="entry name" value="Acyl-CoA_Oxase/DH_mid-dom"/>
</dbReference>
<evidence type="ECO:0000313" key="10">
    <source>
        <dbReference type="Proteomes" id="UP000031843"/>
    </source>
</evidence>